<evidence type="ECO:0000313" key="7">
    <source>
        <dbReference type="EMBL" id="GAA0571732.1"/>
    </source>
</evidence>
<dbReference type="EMBL" id="BAAAFZ010000008">
    <property type="protein sequence ID" value="GAA0571732.1"/>
    <property type="molecule type" value="Genomic_DNA"/>
</dbReference>
<evidence type="ECO:0000256" key="3">
    <source>
        <dbReference type="ARBA" id="ARBA00022989"/>
    </source>
</evidence>
<dbReference type="InterPro" id="IPR004837">
    <property type="entry name" value="NaCa_Exmemb"/>
</dbReference>
<evidence type="ECO:0000259" key="6">
    <source>
        <dbReference type="Pfam" id="PF01699"/>
    </source>
</evidence>
<keyword evidence="8" id="KW-1185">Reference proteome</keyword>
<dbReference type="InterPro" id="IPR004481">
    <property type="entry name" value="K/Na/Ca-exchanger"/>
</dbReference>
<feature type="transmembrane region" description="Helical" evidence="5">
    <location>
        <begin position="47"/>
        <end position="67"/>
    </location>
</feature>
<sequence>MHAVEAAELEAMPPRGLGLGAGAALAAGGIAGVVFGADLLVDASLEIARAAGLSEAVIGLTLVAVGTSLPELATSVSAALRRHTDVAFGNVLGSNIFNILGIAGATAVVSPMAAPTEIARFDIWAMLAAAVLLVAFAVSGWRVSRWQGAALGLP</sequence>
<keyword evidence="3 5" id="KW-1133">Transmembrane helix</keyword>
<dbReference type="Proteomes" id="UP001501588">
    <property type="component" value="Unassembled WGS sequence"/>
</dbReference>
<evidence type="ECO:0000256" key="2">
    <source>
        <dbReference type="ARBA" id="ARBA00022692"/>
    </source>
</evidence>
<evidence type="ECO:0000313" key="8">
    <source>
        <dbReference type="Proteomes" id="UP001501588"/>
    </source>
</evidence>
<evidence type="ECO:0000256" key="1">
    <source>
        <dbReference type="ARBA" id="ARBA00004141"/>
    </source>
</evidence>
<dbReference type="Pfam" id="PF01699">
    <property type="entry name" value="Na_Ca_ex"/>
    <property type="match status" value="1"/>
</dbReference>
<proteinExistence type="predicted"/>
<dbReference type="Gene3D" id="1.20.1420.30">
    <property type="entry name" value="NCX, central ion-binding region"/>
    <property type="match status" value="1"/>
</dbReference>
<keyword evidence="4 5" id="KW-0472">Membrane</keyword>
<evidence type="ECO:0000256" key="5">
    <source>
        <dbReference type="SAM" id="Phobius"/>
    </source>
</evidence>
<protein>
    <recommendedName>
        <fullName evidence="6">Sodium/calcium exchanger membrane region domain-containing protein</fullName>
    </recommendedName>
</protein>
<dbReference type="PANTHER" id="PTHR10846:SF8">
    <property type="entry name" value="INNER MEMBRANE PROTEIN YRBG"/>
    <property type="match status" value="1"/>
</dbReference>
<feature type="transmembrane region" description="Helical" evidence="5">
    <location>
        <begin position="17"/>
        <end position="40"/>
    </location>
</feature>
<organism evidence="7 8">
    <name type="scientific">Craurococcus roseus</name>
    <dbReference type="NCBI Taxonomy" id="77585"/>
    <lineage>
        <taxon>Bacteria</taxon>
        <taxon>Pseudomonadati</taxon>
        <taxon>Pseudomonadota</taxon>
        <taxon>Alphaproteobacteria</taxon>
        <taxon>Acetobacterales</taxon>
        <taxon>Acetobacteraceae</taxon>
        <taxon>Craurococcus</taxon>
    </lineage>
</organism>
<keyword evidence="2 5" id="KW-0812">Transmembrane</keyword>
<dbReference type="RefSeq" id="WP_343893855.1">
    <property type="nucleotide sequence ID" value="NZ_BAAAFZ010000008.1"/>
</dbReference>
<comment type="caution">
    <text evidence="7">The sequence shown here is derived from an EMBL/GenBank/DDBJ whole genome shotgun (WGS) entry which is preliminary data.</text>
</comment>
<feature type="transmembrane region" description="Helical" evidence="5">
    <location>
        <begin position="121"/>
        <end position="141"/>
    </location>
</feature>
<accession>A0ABN1ERN0</accession>
<name>A0ABN1ERN0_9PROT</name>
<feature type="domain" description="Sodium/calcium exchanger membrane region" evidence="6">
    <location>
        <begin position="24"/>
        <end position="151"/>
    </location>
</feature>
<comment type="subcellular location">
    <subcellularLocation>
        <location evidence="1">Membrane</location>
        <topology evidence="1">Multi-pass membrane protein</topology>
    </subcellularLocation>
</comment>
<reference evidence="7 8" key="1">
    <citation type="journal article" date="2019" name="Int. J. Syst. Evol. Microbiol.">
        <title>The Global Catalogue of Microorganisms (GCM) 10K type strain sequencing project: providing services to taxonomists for standard genome sequencing and annotation.</title>
        <authorList>
            <consortium name="The Broad Institute Genomics Platform"/>
            <consortium name="The Broad Institute Genome Sequencing Center for Infectious Disease"/>
            <person name="Wu L."/>
            <person name="Ma J."/>
        </authorList>
    </citation>
    <scope>NUCLEOTIDE SEQUENCE [LARGE SCALE GENOMIC DNA]</scope>
    <source>
        <strain evidence="7 8">JCM 9933</strain>
    </source>
</reference>
<dbReference type="InterPro" id="IPR044880">
    <property type="entry name" value="NCX_ion-bd_dom_sf"/>
</dbReference>
<gene>
    <name evidence="7" type="ORF">GCM10009416_07940</name>
</gene>
<feature type="transmembrane region" description="Helical" evidence="5">
    <location>
        <begin position="87"/>
        <end position="109"/>
    </location>
</feature>
<dbReference type="PANTHER" id="PTHR10846">
    <property type="entry name" value="SODIUM/POTASSIUM/CALCIUM EXCHANGER"/>
    <property type="match status" value="1"/>
</dbReference>
<evidence type="ECO:0000256" key="4">
    <source>
        <dbReference type="ARBA" id="ARBA00023136"/>
    </source>
</evidence>